<proteinExistence type="inferred from homology"/>
<comment type="caution">
    <text evidence="7">The sequence shown here is derived from an EMBL/GenBank/DDBJ whole genome shotgun (WGS) entry which is preliminary data.</text>
</comment>
<keyword evidence="7" id="KW-0223">Dioxygenase</keyword>
<protein>
    <submittedName>
        <fullName evidence="7">4-hydroxyphenylpyruvate dioxygenase</fullName>
    </submittedName>
</protein>
<evidence type="ECO:0000256" key="5">
    <source>
        <dbReference type="ARBA" id="ARBA00023004"/>
    </source>
</evidence>
<reference evidence="7 8" key="1">
    <citation type="journal article" date="2019" name="Int. J. Syst. Evol. Microbiol.">
        <title>The Global Catalogue of Microorganisms (GCM) 10K type strain sequencing project: providing services to taxonomists for standard genome sequencing and annotation.</title>
        <authorList>
            <consortium name="The Broad Institute Genomics Platform"/>
            <consortium name="The Broad Institute Genome Sequencing Center for Infectious Disease"/>
            <person name="Wu L."/>
            <person name="Ma J."/>
        </authorList>
    </citation>
    <scope>NUCLEOTIDE SEQUENCE [LARGE SCALE GENOMIC DNA]</scope>
    <source>
        <strain evidence="7 8">JCM 4524</strain>
    </source>
</reference>
<keyword evidence="4" id="KW-0677">Repeat</keyword>
<accession>A0ABN3R3P4</accession>
<evidence type="ECO:0000259" key="6">
    <source>
        <dbReference type="PROSITE" id="PS51819"/>
    </source>
</evidence>
<feature type="domain" description="VOC" evidence="6">
    <location>
        <begin position="5"/>
        <end position="132"/>
    </location>
</feature>
<evidence type="ECO:0000313" key="8">
    <source>
        <dbReference type="Proteomes" id="UP001500151"/>
    </source>
</evidence>
<evidence type="ECO:0000256" key="4">
    <source>
        <dbReference type="ARBA" id="ARBA00022737"/>
    </source>
</evidence>
<dbReference type="InterPro" id="IPR041736">
    <property type="entry name" value="4OHPhenylPyrv_dOase_N"/>
</dbReference>
<keyword evidence="8" id="KW-1185">Reference proteome</keyword>
<comment type="cofactor">
    <cofactor evidence="1">
        <name>Fe cation</name>
        <dbReference type="ChEBI" id="CHEBI:24875"/>
    </cofactor>
</comment>
<dbReference type="RefSeq" id="WP_344392467.1">
    <property type="nucleotide sequence ID" value="NZ_BAAASJ010000044.1"/>
</dbReference>
<dbReference type="Proteomes" id="UP001500151">
    <property type="component" value="Unassembled WGS sequence"/>
</dbReference>
<dbReference type="CDD" id="cd08342">
    <property type="entry name" value="HPPD_N_like"/>
    <property type="match status" value="1"/>
</dbReference>
<dbReference type="InterPro" id="IPR005956">
    <property type="entry name" value="4OHPhenylPyrv_dOase"/>
</dbReference>
<evidence type="ECO:0000256" key="3">
    <source>
        <dbReference type="ARBA" id="ARBA00022723"/>
    </source>
</evidence>
<dbReference type="PANTHER" id="PTHR11959">
    <property type="entry name" value="4-HYDROXYPHENYLPYRUVATE DIOXYGENASE"/>
    <property type="match status" value="1"/>
</dbReference>
<dbReference type="InterPro" id="IPR041735">
    <property type="entry name" value="4OHPhenylPyrv_dOase_C"/>
</dbReference>
<keyword evidence="5" id="KW-0408">Iron</keyword>
<dbReference type="PROSITE" id="PS51819">
    <property type="entry name" value="VOC"/>
    <property type="match status" value="2"/>
</dbReference>
<dbReference type="GO" id="GO:0051213">
    <property type="term" value="F:dioxygenase activity"/>
    <property type="evidence" value="ECO:0007669"/>
    <property type="project" value="UniProtKB-KW"/>
</dbReference>
<sequence>MERARLSHVHLYVGDACQASYYYRKAFGFRPIAESPSGRQTHTVLLAQGRIRLMLSSTTDASDAVARYVAAHGDGVADIAIAVPDVVQAFRTAVANGADPVREPASRTGSGGTVLSASVRGFGDVMHTLVEEGAPLPHPDLSPVEEGHPAPSDGELLRDIDHFAVCVPVGELDKTVSRYQQMFGFEEIFSEFIEVGQQAMLSKVVSDPSSGITLTILEPDATHDPGQIDTFLQSHGGAGVQHMAFETGDIREGVRRLAGQGVEFLTTPDAYYDLVEDRVGELGAELPDLRARGILADRDEWGLLLQIFTRSPYARRTLFLELIERRGARTFGSGNIKGLYEAVEREQSREGVIDAG</sequence>
<keyword evidence="7" id="KW-0560">Oxidoreductase</keyword>
<dbReference type="PANTHER" id="PTHR11959:SF1">
    <property type="entry name" value="4-HYDROXYPHENYLPYRUVATE DIOXYGENASE"/>
    <property type="match status" value="1"/>
</dbReference>
<dbReference type="InterPro" id="IPR029068">
    <property type="entry name" value="Glyas_Bleomycin-R_OHBP_Dase"/>
</dbReference>
<evidence type="ECO:0000256" key="2">
    <source>
        <dbReference type="ARBA" id="ARBA00005877"/>
    </source>
</evidence>
<dbReference type="SUPFAM" id="SSF54593">
    <property type="entry name" value="Glyoxalase/Bleomycin resistance protein/Dihydroxybiphenyl dioxygenase"/>
    <property type="match status" value="1"/>
</dbReference>
<gene>
    <name evidence="7" type="primary">hppD_2</name>
    <name evidence="7" type="ORF">GCM10010307_45910</name>
</gene>
<keyword evidence="3" id="KW-0479">Metal-binding</keyword>
<dbReference type="InterPro" id="IPR004360">
    <property type="entry name" value="Glyas_Fos-R_dOase_dom"/>
</dbReference>
<dbReference type="CDD" id="cd07250">
    <property type="entry name" value="HPPD_C_like"/>
    <property type="match status" value="1"/>
</dbReference>
<dbReference type="Pfam" id="PF00903">
    <property type="entry name" value="Glyoxalase"/>
    <property type="match status" value="2"/>
</dbReference>
<evidence type="ECO:0000313" key="7">
    <source>
        <dbReference type="EMBL" id="GAA2642757.1"/>
    </source>
</evidence>
<dbReference type="InterPro" id="IPR037523">
    <property type="entry name" value="VOC_core"/>
</dbReference>
<name>A0ABN3R3P4_9ACTN</name>
<dbReference type="PIRSF" id="PIRSF009283">
    <property type="entry name" value="HPP_dOase"/>
    <property type="match status" value="1"/>
</dbReference>
<feature type="domain" description="VOC" evidence="6">
    <location>
        <begin position="159"/>
        <end position="310"/>
    </location>
</feature>
<comment type="similarity">
    <text evidence="2">Belongs to the 4HPPD family.</text>
</comment>
<dbReference type="NCBIfam" id="TIGR01263">
    <property type="entry name" value="4HPPD"/>
    <property type="match status" value="1"/>
</dbReference>
<dbReference type="EMBL" id="BAAASJ010000044">
    <property type="protein sequence ID" value="GAA2642757.1"/>
    <property type="molecule type" value="Genomic_DNA"/>
</dbReference>
<evidence type="ECO:0000256" key="1">
    <source>
        <dbReference type="ARBA" id="ARBA00001962"/>
    </source>
</evidence>
<organism evidence="7 8">
    <name type="scientific">Streptomyces vastus</name>
    <dbReference type="NCBI Taxonomy" id="285451"/>
    <lineage>
        <taxon>Bacteria</taxon>
        <taxon>Bacillati</taxon>
        <taxon>Actinomycetota</taxon>
        <taxon>Actinomycetes</taxon>
        <taxon>Kitasatosporales</taxon>
        <taxon>Streptomycetaceae</taxon>
        <taxon>Streptomyces</taxon>
    </lineage>
</organism>
<dbReference type="Gene3D" id="3.10.180.10">
    <property type="entry name" value="2,3-Dihydroxybiphenyl 1,2-Dioxygenase, domain 1"/>
    <property type="match status" value="2"/>
</dbReference>